<keyword evidence="5 8" id="KW-0249">Electron transport</keyword>
<dbReference type="Proteomes" id="UP000601522">
    <property type="component" value="Unassembled WGS sequence"/>
</dbReference>
<feature type="binding site" evidence="8">
    <location>
        <position position="380"/>
    </location>
    <ligand>
        <name>[4Fe-4S] cluster</name>
        <dbReference type="ChEBI" id="CHEBI:49883"/>
        <label>2</label>
    </ligand>
</feature>
<dbReference type="Pfam" id="PF12838">
    <property type="entry name" value="Fer4_7"/>
    <property type="match status" value="1"/>
</dbReference>
<name>A0A926IMP4_9FIRM</name>
<dbReference type="GO" id="GO:0051539">
    <property type="term" value="F:4 iron, 4 sulfur cluster binding"/>
    <property type="evidence" value="ECO:0007669"/>
    <property type="project" value="UniProtKB-KW"/>
</dbReference>
<dbReference type="InterPro" id="IPR019554">
    <property type="entry name" value="Soluble_ligand-bd"/>
</dbReference>
<comment type="caution">
    <text evidence="10">The sequence shown here is derived from an EMBL/GenBank/DDBJ whole genome shotgun (WGS) entry which is preliminary data.</text>
</comment>
<keyword evidence="3 8" id="KW-0479">Metal-binding</keyword>
<reference evidence="10 11" key="1">
    <citation type="submission" date="2020-08" db="EMBL/GenBank/DDBJ databases">
        <title>Genome public.</title>
        <authorList>
            <person name="Liu C."/>
            <person name="Sun Q."/>
        </authorList>
    </citation>
    <scope>NUCLEOTIDE SEQUENCE [LARGE SCALE GENOMIC DNA]</scope>
    <source>
        <strain evidence="10 11">NSJ-26</strain>
    </source>
</reference>
<feature type="binding site" evidence="8">
    <location>
        <position position="415"/>
    </location>
    <ligand>
        <name>[4Fe-4S] cluster</name>
        <dbReference type="ChEBI" id="CHEBI:49883"/>
        <label>2</label>
    </ligand>
</feature>
<dbReference type="Gene3D" id="3.40.50.11540">
    <property type="entry name" value="NADH-ubiquinone oxidoreductase 51kDa subunit"/>
    <property type="match status" value="1"/>
</dbReference>
<evidence type="ECO:0000256" key="1">
    <source>
        <dbReference type="ARBA" id="ARBA00022448"/>
    </source>
</evidence>
<accession>A0A926IMP4</accession>
<dbReference type="GO" id="GO:0022900">
    <property type="term" value="P:electron transport chain"/>
    <property type="evidence" value="ECO:0007669"/>
    <property type="project" value="UniProtKB-UniRule"/>
</dbReference>
<comment type="cofactor">
    <cofactor evidence="8">
        <name>[4Fe-4S] cluster</name>
        <dbReference type="ChEBI" id="CHEBI:49883"/>
    </cofactor>
    <text evidence="8">Binds 2 [4Fe-4S] clusters per subunit.</text>
</comment>
<feature type="domain" description="4Fe-4S ferredoxin-type" evidence="9">
    <location>
        <begin position="400"/>
        <end position="429"/>
    </location>
</feature>
<dbReference type="RefSeq" id="WP_249323669.1">
    <property type="nucleotide sequence ID" value="NZ_JACRTK010000002.1"/>
</dbReference>
<dbReference type="PROSITE" id="PS51379">
    <property type="entry name" value="4FE4S_FER_2"/>
    <property type="match status" value="2"/>
</dbReference>
<evidence type="ECO:0000256" key="8">
    <source>
        <dbReference type="HAMAP-Rule" id="MF_00461"/>
    </source>
</evidence>
<evidence type="ECO:0000256" key="4">
    <source>
        <dbReference type="ARBA" id="ARBA00022737"/>
    </source>
</evidence>
<keyword evidence="4 8" id="KW-0677">Repeat</keyword>
<dbReference type="Pfam" id="PF01512">
    <property type="entry name" value="Complex1_51K"/>
    <property type="match status" value="1"/>
</dbReference>
<proteinExistence type="inferred from homology"/>
<dbReference type="GO" id="GO:0005886">
    <property type="term" value="C:plasma membrane"/>
    <property type="evidence" value="ECO:0007669"/>
    <property type="project" value="UniProtKB-SubCell"/>
</dbReference>
<keyword evidence="6 8" id="KW-0408">Iron</keyword>
<dbReference type="InterPro" id="IPR011538">
    <property type="entry name" value="Nuo51_FMN-bd"/>
</dbReference>
<feature type="binding site" evidence="8">
    <location>
        <position position="373"/>
    </location>
    <ligand>
        <name>[4Fe-4S] cluster</name>
        <dbReference type="ChEBI" id="CHEBI:49883"/>
        <label>1</label>
    </ligand>
</feature>
<dbReference type="EC" id="7.-.-.-" evidence="8"/>
<dbReference type="Pfam" id="PF13375">
    <property type="entry name" value="RnfC_N"/>
    <property type="match status" value="1"/>
</dbReference>
<evidence type="ECO:0000256" key="7">
    <source>
        <dbReference type="ARBA" id="ARBA00023014"/>
    </source>
</evidence>
<dbReference type="InterPro" id="IPR017900">
    <property type="entry name" value="4Fe4S_Fe_S_CS"/>
</dbReference>
<protein>
    <recommendedName>
        <fullName evidence="8">Ion-translocating oxidoreductase complex subunit C</fullName>
        <ecNumber evidence="8">7.-.-.-</ecNumber>
    </recommendedName>
    <alternativeName>
        <fullName evidence="8">Rnf electron transport complex subunit C</fullName>
    </alternativeName>
</protein>
<comment type="subcellular location">
    <subcellularLocation>
        <location evidence="8">Cell membrane</location>
        <topology evidence="8">Peripheral membrane protein</topology>
    </subcellularLocation>
</comment>
<evidence type="ECO:0000256" key="2">
    <source>
        <dbReference type="ARBA" id="ARBA00022485"/>
    </source>
</evidence>
<gene>
    <name evidence="10" type="primary">rsxC</name>
    <name evidence="8" type="synonym">rnfC</name>
    <name evidence="10" type="ORF">H8689_06775</name>
</gene>
<feature type="binding site" evidence="8">
    <location>
        <position position="419"/>
    </location>
    <ligand>
        <name>[4Fe-4S] cluster</name>
        <dbReference type="ChEBI" id="CHEBI:49883"/>
        <label>1</label>
    </ligand>
</feature>
<feature type="binding site" evidence="8">
    <location>
        <position position="412"/>
    </location>
    <ligand>
        <name>[4Fe-4S] cluster</name>
        <dbReference type="ChEBI" id="CHEBI:49883"/>
        <label>2</label>
    </ligand>
</feature>
<evidence type="ECO:0000256" key="6">
    <source>
        <dbReference type="ARBA" id="ARBA00023004"/>
    </source>
</evidence>
<evidence type="ECO:0000256" key="5">
    <source>
        <dbReference type="ARBA" id="ARBA00022982"/>
    </source>
</evidence>
<keyword evidence="8" id="KW-0472">Membrane</keyword>
<evidence type="ECO:0000313" key="10">
    <source>
        <dbReference type="EMBL" id="MBC8590836.1"/>
    </source>
</evidence>
<dbReference type="HAMAP" id="MF_00461">
    <property type="entry name" value="RsxC_RnfC"/>
    <property type="match status" value="1"/>
</dbReference>
<dbReference type="GO" id="GO:0046872">
    <property type="term" value="F:metal ion binding"/>
    <property type="evidence" value="ECO:0007669"/>
    <property type="project" value="UniProtKB-KW"/>
</dbReference>
<feature type="domain" description="4Fe-4S ferredoxin-type" evidence="9">
    <location>
        <begin position="358"/>
        <end position="391"/>
    </location>
</feature>
<feature type="binding site" evidence="8">
    <location>
        <position position="376"/>
    </location>
    <ligand>
        <name>[4Fe-4S] cluster</name>
        <dbReference type="ChEBI" id="CHEBI:49883"/>
        <label>1</label>
    </ligand>
</feature>
<dbReference type="Pfam" id="PF10531">
    <property type="entry name" value="SLBB"/>
    <property type="match status" value="1"/>
</dbReference>
<evidence type="ECO:0000313" key="11">
    <source>
        <dbReference type="Proteomes" id="UP000601522"/>
    </source>
</evidence>
<dbReference type="SUPFAM" id="SSF142019">
    <property type="entry name" value="Nqo1 FMN-binding domain-like"/>
    <property type="match status" value="1"/>
</dbReference>
<dbReference type="NCBIfam" id="NF003454">
    <property type="entry name" value="PRK05035.1"/>
    <property type="match status" value="1"/>
</dbReference>
<dbReference type="InterPro" id="IPR026902">
    <property type="entry name" value="RnfC_N"/>
</dbReference>
<sequence length="443" mass="47798">MRRNNLTFKGGVRLNGNRELSRDKSIEVVQDPKFVYIPLHQHVGAPCKALVKVGDNVKVGQKIGDSEASLTAPVHASVSGVVKGIEKRYTPDGYNVECVVIESDGLNETHESVKPRKDVENLSGEEIVNIIREAGIVGMGGAAFPTHSKMTTSKDGNIDTIILNGAECEPFLTCDFRVMLERSEQVISGLELLMKYFGLNSGYIGIEDDKLEAIEKLESVSKSTGKEINVVALKSKFPQGDSYRIVNSVTGRIVPKGGRCKDVNTMVSNVGTAVAITEAVYEGKPLYERIITVSGNGIKEPKNLLVKIGTTIEDIIAYCGGFNGKPGKIIAGGPMTGHTQFTLDTPITKGTTGIIVFTEAETKPEKVYPCIKCGKCIEVCPVNLQPNLISGFSLKGKFENTEKLNAEACIGCGACTYICPSKRPLTESIAHAKREINANRKSS</sequence>
<evidence type="ECO:0000259" key="9">
    <source>
        <dbReference type="PROSITE" id="PS51379"/>
    </source>
</evidence>
<keyword evidence="1 8" id="KW-0813">Transport</keyword>
<comment type="subunit">
    <text evidence="8">The complex is composed of six subunits: RnfA, RnfB, RnfC, RnfD, RnfE and RnfG.</text>
</comment>
<dbReference type="EMBL" id="JACRTK010000002">
    <property type="protein sequence ID" value="MBC8590836.1"/>
    <property type="molecule type" value="Genomic_DNA"/>
</dbReference>
<keyword evidence="8" id="KW-1278">Translocase</keyword>
<evidence type="ECO:0000256" key="3">
    <source>
        <dbReference type="ARBA" id="ARBA00022723"/>
    </source>
</evidence>
<dbReference type="PANTHER" id="PTHR43034:SF2">
    <property type="entry name" value="ION-TRANSLOCATING OXIDOREDUCTASE COMPLEX SUBUNIT C"/>
    <property type="match status" value="1"/>
</dbReference>
<organism evidence="10 11">
    <name type="scientific">Wansuia hejianensis</name>
    <dbReference type="NCBI Taxonomy" id="2763667"/>
    <lineage>
        <taxon>Bacteria</taxon>
        <taxon>Bacillati</taxon>
        <taxon>Bacillota</taxon>
        <taxon>Clostridia</taxon>
        <taxon>Lachnospirales</taxon>
        <taxon>Lachnospiraceae</taxon>
        <taxon>Wansuia</taxon>
    </lineage>
</organism>
<comment type="function">
    <text evidence="8">Part of a membrane-bound complex that couples electron transfer with translocation of ions across the membrane.</text>
</comment>
<keyword evidence="8" id="KW-1003">Cell membrane</keyword>
<feature type="binding site" evidence="8">
    <location>
        <position position="370"/>
    </location>
    <ligand>
        <name>[4Fe-4S] cluster</name>
        <dbReference type="ChEBI" id="CHEBI:49883"/>
        <label>1</label>
    </ligand>
</feature>
<dbReference type="InterPro" id="IPR017896">
    <property type="entry name" value="4Fe4S_Fe-S-bd"/>
</dbReference>
<dbReference type="SUPFAM" id="SSF46548">
    <property type="entry name" value="alpha-helical ferredoxin"/>
    <property type="match status" value="1"/>
</dbReference>
<dbReference type="NCBIfam" id="TIGR01945">
    <property type="entry name" value="rnfC"/>
    <property type="match status" value="1"/>
</dbReference>
<keyword evidence="11" id="KW-1185">Reference proteome</keyword>
<keyword evidence="7 8" id="KW-0411">Iron-sulfur</keyword>
<dbReference type="Gene3D" id="3.30.70.20">
    <property type="match status" value="1"/>
</dbReference>
<dbReference type="GO" id="GO:0009055">
    <property type="term" value="F:electron transfer activity"/>
    <property type="evidence" value="ECO:0007669"/>
    <property type="project" value="InterPro"/>
</dbReference>
<dbReference type="InterPro" id="IPR037225">
    <property type="entry name" value="Nuo51_FMN-bd_sf"/>
</dbReference>
<dbReference type="PANTHER" id="PTHR43034">
    <property type="entry name" value="ION-TRANSLOCATING OXIDOREDUCTASE COMPLEX SUBUNIT C"/>
    <property type="match status" value="1"/>
</dbReference>
<dbReference type="AlphaFoldDB" id="A0A926IMP4"/>
<dbReference type="PROSITE" id="PS00198">
    <property type="entry name" value="4FE4S_FER_1"/>
    <property type="match status" value="2"/>
</dbReference>
<comment type="similarity">
    <text evidence="8">Belongs to the 4Fe4S bacterial-type ferredoxin family. RnfC subfamily.</text>
</comment>
<keyword evidence="2 8" id="KW-0004">4Fe-4S</keyword>
<feature type="binding site" evidence="8">
    <location>
        <position position="409"/>
    </location>
    <ligand>
        <name>[4Fe-4S] cluster</name>
        <dbReference type="ChEBI" id="CHEBI:49883"/>
        <label>2</label>
    </ligand>
</feature>
<dbReference type="Gene3D" id="3.10.20.600">
    <property type="match status" value="1"/>
</dbReference>
<dbReference type="InterPro" id="IPR010208">
    <property type="entry name" value="Ion_transpt_RnfC/RsxC"/>
</dbReference>